<evidence type="ECO:0000313" key="1">
    <source>
        <dbReference type="EMBL" id="RDX97209.1"/>
    </source>
</evidence>
<dbReference type="AlphaFoldDB" id="A0A371H339"/>
<feature type="non-terminal residue" evidence="1">
    <location>
        <position position="156"/>
    </location>
</feature>
<gene>
    <name evidence="1" type="ORF">CR513_20049</name>
</gene>
<accession>A0A371H339</accession>
<organism evidence="1 2">
    <name type="scientific">Mucuna pruriens</name>
    <name type="common">Velvet bean</name>
    <name type="synonym">Dolichos pruriens</name>
    <dbReference type="NCBI Taxonomy" id="157652"/>
    <lineage>
        <taxon>Eukaryota</taxon>
        <taxon>Viridiplantae</taxon>
        <taxon>Streptophyta</taxon>
        <taxon>Embryophyta</taxon>
        <taxon>Tracheophyta</taxon>
        <taxon>Spermatophyta</taxon>
        <taxon>Magnoliopsida</taxon>
        <taxon>eudicotyledons</taxon>
        <taxon>Gunneridae</taxon>
        <taxon>Pentapetalae</taxon>
        <taxon>rosids</taxon>
        <taxon>fabids</taxon>
        <taxon>Fabales</taxon>
        <taxon>Fabaceae</taxon>
        <taxon>Papilionoideae</taxon>
        <taxon>50 kb inversion clade</taxon>
        <taxon>NPAAA clade</taxon>
        <taxon>indigoferoid/millettioid clade</taxon>
        <taxon>Phaseoleae</taxon>
        <taxon>Mucuna</taxon>
    </lineage>
</organism>
<dbReference type="Proteomes" id="UP000257109">
    <property type="component" value="Unassembled WGS sequence"/>
</dbReference>
<sequence length="156" mass="18127">MIVLGPMNFGERFETRIFTHMIVVFYGNLYDNVLCTICHMEDETIIHVLRDCMHAKLVWQNISPNLLRKLLTTVANVLWQTRNEILFAGEDFHCQTSCKLICHRTWQNVPPSICVVHQVRMVSHVQLIKWNAPLNSWTKVNIGALIKASDNMLLMH</sequence>
<evidence type="ECO:0000313" key="2">
    <source>
        <dbReference type="Proteomes" id="UP000257109"/>
    </source>
</evidence>
<reference evidence="1" key="1">
    <citation type="submission" date="2018-05" db="EMBL/GenBank/DDBJ databases">
        <title>Draft genome of Mucuna pruriens seed.</title>
        <authorList>
            <person name="Nnadi N.E."/>
            <person name="Vos R."/>
            <person name="Hasami M.H."/>
            <person name="Devisetty U.K."/>
            <person name="Aguiy J.C."/>
        </authorList>
    </citation>
    <scope>NUCLEOTIDE SEQUENCE [LARGE SCALE GENOMIC DNA]</scope>
    <source>
        <strain evidence="1">JCA_2017</strain>
    </source>
</reference>
<comment type="caution">
    <text evidence="1">The sequence shown here is derived from an EMBL/GenBank/DDBJ whole genome shotgun (WGS) entry which is preliminary data.</text>
</comment>
<protein>
    <recommendedName>
        <fullName evidence="3">Reverse transcriptase zinc-binding domain-containing protein</fullName>
    </recommendedName>
</protein>
<feature type="non-terminal residue" evidence="1">
    <location>
        <position position="1"/>
    </location>
</feature>
<keyword evidence="2" id="KW-1185">Reference proteome</keyword>
<proteinExistence type="predicted"/>
<name>A0A371H339_MUCPR</name>
<dbReference type="OrthoDB" id="1000395at2759"/>
<evidence type="ECO:0008006" key="3">
    <source>
        <dbReference type="Google" id="ProtNLM"/>
    </source>
</evidence>
<dbReference type="EMBL" id="QJKJ01003711">
    <property type="protein sequence ID" value="RDX97209.1"/>
    <property type="molecule type" value="Genomic_DNA"/>
</dbReference>